<dbReference type="Proteomes" id="UP000053259">
    <property type="component" value="Unassembled WGS sequence"/>
</dbReference>
<dbReference type="InParanoid" id="A0A0D1YLE3"/>
<evidence type="ECO:0000313" key="4">
    <source>
        <dbReference type="EMBL" id="KIW01642.1"/>
    </source>
</evidence>
<feature type="signal peptide" evidence="3">
    <location>
        <begin position="1"/>
        <end position="20"/>
    </location>
</feature>
<feature type="chain" id="PRO_5002237059" evidence="3">
    <location>
        <begin position="21"/>
        <end position="239"/>
    </location>
</feature>
<dbReference type="EMBL" id="KN847553">
    <property type="protein sequence ID" value="KIW01642.1"/>
    <property type="molecule type" value="Genomic_DNA"/>
</dbReference>
<dbReference type="PIRSF" id="PIRSF029958">
    <property type="entry name" value="Necrosis-inducing_protein"/>
    <property type="match status" value="1"/>
</dbReference>
<evidence type="ECO:0000256" key="2">
    <source>
        <dbReference type="ARBA" id="ARBA00023026"/>
    </source>
</evidence>
<dbReference type="VEuPathDB" id="FungiDB:PV09_06828"/>
<evidence type="ECO:0000313" key="5">
    <source>
        <dbReference type="Proteomes" id="UP000053259"/>
    </source>
</evidence>
<evidence type="ECO:0000256" key="3">
    <source>
        <dbReference type="SAM" id="SignalP"/>
    </source>
</evidence>
<dbReference type="PANTHER" id="PTHR33657:SF8">
    <property type="entry name" value="DOMAIN PROTEIN, PUTATIVE (AFU_ORTHOLOGUE AFUA_5G00600)-RELATED"/>
    <property type="match status" value="1"/>
</dbReference>
<comment type="similarity">
    <text evidence="1">Belongs to the Necrosis inducing protein (NPP1) family.</text>
</comment>
<organism evidence="4 5">
    <name type="scientific">Verruconis gallopava</name>
    <dbReference type="NCBI Taxonomy" id="253628"/>
    <lineage>
        <taxon>Eukaryota</taxon>
        <taxon>Fungi</taxon>
        <taxon>Dikarya</taxon>
        <taxon>Ascomycota</taxon>
        <taxon>Pezizomycotina</taxon>
        <taxon>Dothideomycetes</taxon>
        <taxon>Pleosporomycetidae</taxon>
        <taxon>Venturiales</taxon>
        <taxon>Sympoventuriaceae</taxon>
        <taxon>Verruconis</taxon>
    </lineage>
</organism>
<dbReference type="RefSeq" id="XP_016211511.1">
    <property type="nucleotide sequence ID" value="XM_016360525.1"/>
</dbReference>
<proteinExistence type="inferred from homology"/>
<gene>
    <name evidence="4" type="ORF">PV09_06828</name>
</gene>
<keyword evidence="5" id="KW-1185">Reference proteome</keyword>
<dbReference type="OrthoDB" id="89086at2759"/>
<keyword evidence="3" id="KW-0732">Signal</keyword>
<protein>
    <submittedName>
        <fullName evidence="4">Uncharacterized protein</fullName>
    </submittedName>
</protein>
<accession>A0A0D1YLE3</accession>
<dbReference type="AlphaFoldDB" id="A0A0D1YLE3"/>
<dbReference type="HOGENOM" id="CLU_062263_1_0_1"/>
<reference evidence="4 5" key="1">
    <citation type="submission" date="2015-01" db="EMBL/GenBank/DDBJ databases">
        <title>The Genome Sequence of Ochroconis gallopava CBS43764.</title>
        <authorList>
            <consortium name="The Broad Institute Genomics Platform"/>
            <person name="Cuomo C."/>
            <person name="de Hoog S."/>
            <person name="Gorbushina A."/>
            <person name="Stielow B."/>
            <person name="Teixiera M."/>
            <person name="Abouelleil A."/>
            <person name="Chapman S.B."/>
            <person name="Priest M."/>
            <person name="Young S.K."/>
            <person name="Wortman J."/>
            <person name="Nusbaum C."/>
            <person name="Birren B."/>
        </authorList>
    </citation>
    <scope>NUCLEOTIDE SEQUENCE [LARGE SCALE GENOMIC DNA]</scope>
    <source>
        <strain evidence="4 5">CBS 43764</strain>
    </source>
</reference>
<dbReference type="STRING" id="253628.A0A0D1YLE3"/>
<keyword evidence="2" id="KW-0843">Virulence</keyword>
<dbReference type="Pfam" id="PF05630">
    <property type="entry name" value="NPP1"/>
    <property type="match status" value="1"/>
</dbReference>
<name>A0A0D1YLE3_9PEZI</name>
<evidence type="ECO:0000256" key="1">
    <source>
        <dbReference type="ARBA" id="ARBA00009520"/>
    </source>
</evidence>
<dbReference type="InterPro" id="IPR008701">
    <property type="entry name" value="NPP1"/>
</dbReference>
<dbReference type="PANTHER" id="PTHR33657">
    <property type="entry name" value="DOMAIN PROTEIN, PUTATIVE (AFU_ORTHOLOGUE AFUA_5G00600)-RELATED"/>
    <property type="match status" value="1"/>
</dbReference>
<dbReference type="GeneID" id="27314801"/>
<sequence length="239" mass="25926">MLLSLARFVTIAALCLFTSAAPHRLHRRYEVIDHDAVVGFAQAVPDGTIGDLYLKYKPYLYVANGCVPFPAVDADGNVSGGLNPSGGSSSGCSSSTGQVYVRGETYNGYFAIMYAWFFPKDEPSPGIGHRYDWENIVVWLSSESTDATLLGVAVSQHSGYSTSTSPHLDGSEPTIEYESIWPLDHALYFTSTVGGQQPMIAWENLTDAARSTLNTYDFGAANCKVNDNHFESELAKATL</sequence>